<evidence type="ECO:0000256" key="5">
    <source>
        <dbReference type="ARBA" id="ARBA00038359"/>
    </source>
</evidence>
<dbReference type="Proteomes" id="UP001396898">
    <property type="component" value="Unassembled WGS sequence"/>
</dbReference>
<gene>
    <name evidence="8" type="ORF">PG991_010205</name>
</gene>
<evidence type="ECO:0000313" key="8">
    <source>
        <dbReference type="EMBL" id="KAK8012830.1"/>
    </source>
</evidence>
<name>A0ABR1RJ16_9PEZI</name>
<dbReference type="PANTHER" id="PTHR33048">
    <property type="entry name" value="PTH11-LIKE INTEGRAL MEMBRANE PROTEIN (AFU_ORTHOLOGUE AFUA_5G11245)"/>
    <property type="match status" value="1"/>
</dbReference>
<dbReference type="PANTHER" id="PTHR33048:SF47">
    <property type="entry name" value="INTEGRAL MEMBRANE PROTEIN-RELATED"/>
    <property type="match status" value="1"/>
</dbReference>
<evidence type="ECO:0000256" key="4">
    <source>
        <dbReference type="ARBA" id="ARBA00023136"/>
    </source>
</evidence>
<keyword evidence="9" id="KW-1185">Reference proteome</keyword>
<sequence length="210" mass="22702">MATKIAASPINDSGITCLKHSLLLFYRRILNIGSSAWVRLLFLGMTHLVAGWGAAWVAVLRLVCRPVYNNWDTAVADTCYDAVVLYKGPWVINILKDLFVMVLPIRVILSEPMRKVDKAVMISCFALGLSVCAIPAVRQGAIPGVRKGALDDLDMQAILTGAIELTVAMAVLELCIGIVSISLPMLRAFYLRWRASPSSSKLSGGGGSPE</sequence>
<keyword evidence="4 6" id="KW-0472">Membrane</keyword>
<proteinExistence type="inferred from homology"/>
<dbReference type="InterPro" id="IPR052337">
    <property type="entry name" value="SAT4-like"/>
</dbReference>
<evidence type="ECO:0000256" key="6">
    <source>
        <dbReference type="SAM" id="Phobius"/>
    </source>
</evidence>
<feature type="transmembrane region" description="Helical" evidence="6">
    <location>
        <begin position="36"/>
        <end position="59"/>
    </location>
</feature>
<comment type="similarity">
    <text evidence="5">Belongs to the SAT4 family.</text>
</comment>
<feature type="transmembrane region" description="Helical" evidence="6">
    <location>
        <begin position="157"/>
        <end position="186"/>
    </location>
</feature>
<evidence type="ECO:0000256" key="1">
    <source>
        <dbReference type="ARBA" id="ARBA00004141"/>
    </source>
</evidence>
<reference evidence="8 9" key="1">
    <citation type="submission" date="2023-01" db="EMBL/GenBank/DDBJ databases">
        <title>Analysis of 21 Apiospora genomes using comparative genomics revels a genus with tremendous synthesis potential of carbohydrate active enzymes and secondary metabolites.</title>
        <authorList>
            <person name="Sorensen T."/>
        </authorList>
    </citation>
    <scope>NUCLEOTIDE SEQUENCE [LARGE SCALE GENOMIC DNA]</scope>
    <source>
        <strain evidence="8 9">CBS 20057</strain>
    </source>
</reference>
<feature type="transmembrane region" description="Helical" evidence="6">
    <location>
        <begin position="90"/>
        <end position="108"/>
    </location>
</feature>
<accession>A0ABR1RJ16</accession>
<keyword evidence="2 6" id="KW-0812">Transmembrane</keyword>
<dbReference type="InterPro" id="IPR049326">
    <property type="entry name" value="Rhodopsin_dom_fungi"/>
</dbReference>
<evidence type="ECO:0000256" key="2">
    <source>
        <dbReference type="ARBA" id="ARBA00022692"/>
    </source>
</evidence>
<dbReference type="EMBL" id="JAQQWI010000015">
    <property type="protein sequence ID" value="KAK8012830.1"/>
    <property type="molecule type" value="Genomic_DNA"/>
</dbReference>
<keyword evidence="3 6" id="KW-1133">Transmembrane helix</keyword>
<feature type="transmembrane region" description="Helical" evidence="6">
    <location>
        <begin position="120"/>
        <end position="137"/>
    </location>
</feature>
<protein>
    <submittedName>
        <fullName evidence="8">Integral membrane protein</fullName>
    </submittedName>
</protein>
<evidence type="ECO:0000256" key="3">
    <source>
        <dbReference type="ARBA" id="ARBA00022989"/>
    </source>
</evidence>
<organism evidence="8 9">
    <name type="scientific">Apiospora marii</name>
    <dbReference type="NCBI Taxonomy" id="335849"/>
    <lineage>
        <taxon>Eukaryota</taxon>
        <taxon>Fungi</taxon>
        <taxon>Dikarya</taxon>
        <taxon>Ascomycota</taxon>
        <taxon>Pezizomycotina</taxon>
        <taxon>Sordariomycetes</taxon>
        <taxon>Xylariomycetidae</taxon>
        <taxon>Amphisphaeriales</taxon>
        <taxon>Apiosporaceae</taxon>
        <taxon>Apiospora</taxon>
    </lineage>
</organism>
<feature type="domain" description="Rhodopsin" evidence="7">
    <location>
        <begin position="15"/>
        <end position="189"/>
    </location>
</feature>
<dbReference type="Pfam" id="PF20684">
    <property type="entry name" value="Fung_rhodopsin"/>
    <property type="match status" value="1"/>
</dbReference>
<evidence type="ECO:0000259" key="7">
    <source>
        <dbReference type="Pfam" id="PF20684"/>
    </source>
</evidence>
<evidence type="ECO:0000313" key="9">
    <source>
        <dbReference type="Proteomes" id="UP001396898"/>
    </source>
</evidence>
<comment type="caution">
    <text evidence="8">The sequence shown here is derived from an EMBL/GenBank/DDBJ whole genome shotgun (WGS) entry which is preliminary data.</text>
</comment>
<comment type="subcellular location">
    <subcellularLocation>
        <location evidence="1">Membrane</location>
        <topology evidence="1">Multi-pass membrane protein</topology>
    </subcellularLocation>
</comment>